<evidence type="ECO:0000313" key="4">
    <source>
        <dbReference type="EMBL" id="MCE3363992.1"/>
    </source>
</evidence>
<reference evidence="4" key="5">
    <citation type="submission" date="2023-08" db="EMBL/GenBank/DDBJ databases">
        <authorList>
            <person name="Zhao H."/>
            <person name="Wang X."/>
        </authorList>
    </citation>
    <scope>NUCLEOTIDE SEQUENCE</scope>
    <source>
        <strain evidence="4">NC-4</strain>
    </source>
</reference>
<reference evidence="5 6" key="2">
    <citation type="submission" date="2018-06" db="EMBL/GenBank/DDBJ databases">
        <authorList>
            <consortium name="Pathogen Informatics"/>
            <person name="Doyle S."/>
        </authorList>
    </citation>
    <scope>NUCLEOTIDE SEQUENCE [LARGE SCALE GENOMIC DNA]</scope>
    <source>
        <strain evidence="5 6">NCTC7972</strain>
    </source>
</reference>
<dbReference type="EMBL" id="JAIUEN010000452">
    <property type="protein sequence ID" value="MCE3363992.1"/>
    <property type="molecule type" value="Genomic_DNA"/>
</dbReference>
<evidence type="ECO:0000313" key="5">
    <source>
        <dbReference type="EMBL" id="SUK17267.1"/>
    </source>
</evidence>
<dbReference type="Proteomes" id="UP001200271">
    <property type="component" value="Unassembled WGS sequence"/>
</dbReference>
<dbReference type="EMBL" id="UHAI01000002">
    <property type="protein sequence ID" value="SUK17267.1"/>
    <property type="molecule type" value="Genomic_DNA"/>
</dbReference>
<dbReference type="EMBL" id="AB860418">
    <property type="protein sequence ID" value="BAO65777.1"/>
    <property type="molecule type" value="Genomic_DNA"/>
</dbReference>
<accession>A0A1W6JQJ5</accession>
<evidence type="ECO:0000313" key="1">
    <source>
        <dbReference type="EMBL" id="BAO65755.1"/>
    </source>
</evidence>
<accession>X5IX30</accession>
<reference evidence="3" key="4">
    <citation type="submission" date="2021-08" db="EMBL/GenBank/DDBJ databases">
        <title>Whole-genome sequencing of local methicillin-resistant S. aureus strain Lr2.</title>
        <authorList>
            <person name="Ali A."/>
            <person name="Ullah N."/>
        </authorList>
    </citation>
    <scope>NUCLEOTIDE SEQUENCE</scope>
    <source>
        <strain evidence="3">Lr2</strain>
    </source>
</reference>
<organism evidence="1">
    <name type="scientific">Staphylococcus aureus</name>
    <dbReference type="NCBI Taxonomy" id="1280"/>
    <lineage>
        <taxon>Bacteria</taxon>
        <taxon>Bacillati</taxon>
        <taxon>Bacillota</taxon>
        <taxon>Bacilli</taxon>
        <taxon>Bacillales</taxon>
        <taxon>Staphylococcaceae</taxon>
        <taxon>Staphylococcus</taxon>
    </lineage>
</organism>
<evidence type="ECO:0000313" key="3">
    <source>
        <dbReference type="EMBL" id="MBX8593278.1"/>
    </source>
</evidence>
<sequence>MQFSKTLEAINNAELDENQRLSILEALKEDVNDEEKRNVRDVPTISDLADKVNIRKNK</sequence>
<evidence type="ECO:0000313" key="6">
    <source>
        <dbReference type="Proteomes" id="UP000254224"/>
    </source>
</evidence>
<dbReference type="Proteomes" id="UP000254224">
    <property type="component" value="Unassembled WGS sequence"/>
</dbReference>
<dbReference type="AlphaFoldDB" id="X5IX30"/>
<reference evidence="1" key="1">
    <citation type="submission" date="2013-10" db="EMBL/GenBank/DDBJ databases">
        <title>Staphylococcus aureus pathogenicity island sequence.</title>
        <authorList>
            <person name="Suzuki Y."/>
            <person name="Nakama A."/>
            <person name="Kai A."/>
            <person name="Sato'o Y."/>
            <person name="Kamata Y."/>
        </authorList>
    </citation>
    <scope>NUCLEOTIDE SEQUENCE</scope>
    <source>
        <strain evidence="2">Tokyo12381</strain>
        <strain evidence="1">Tokyo12571</strain>
    </source>
</reference>
<dbReference type="RefSeq" id="WP_001160678.1">
    <property type="nucleotide sequence ID" value="NZ_AP017891.1"/>
</dbReference>
<dbReference type="Proteomes" id="UP000309390">
    <property type="component" value="Unassembled WGS sequence"/>
</dbReference>
<protein>
    <submittedName>
        <fullName evidence="5">Mobile-element associated protein, putative</fullName>
    </submittedName>
</protein>
<proteinExistence type="predicted"/>
<dbReference type="EMBL" id="JAIGOF010000001">
    <property type="protein sequence ID" value="MBX8593278.1"/>
    <property type="molecule type" value="Genomic_DNA"/>
</dbReference>
<gene>
    <name evidence="3" type="ORF">E1948_01435</name>
    <name evidence="4" type="ORF">LB359_17290</name>
    <name evidence="5" type="ORF">NCTC7972_01101</name>
</gene>
<dbReference type="EMBL" id="AB860417">
    <property type="protein sequence ID" value="BAO65755.1"/>
    <property type="molecule type" value="Genomic_DNA"/>
</dbReference>
<name>X5IX30_STAAU</name>
<evidence type="ECO:0000313" key="2">
    <source>
        <dbReference type="EMBL" id="BAO65777.1"/>
    </source>
</evidence>
<reference evidence="4" key="3">
    <citation type="journal article" date="2021" name="Front Med (Lausanne)">
        <title>The Prevalence and Determinants of Fusidic Acid Resistance Among Methicillin-Resistant Staphylococcus aureus Clinical Isolates in China.</title>
        <authorList>
            <person name="Zhao H."/>
            <person name="Wang X."/>
            <person name="Wang B."/>
            <person name="Xu Y."/>
            <person name="Rao L."/>
            <person name="Wan B."/>
            <person name="Guo Y."/>
            <person name="Wu X."/>
            <person name="Yu J."/>
            <person name="Chen L."/>
            <person name="Li M."/>
            <person name="Yu F."/>
        </authorList>
    </citation>
    <scope>NUCLEOTIDE SEQUENCE</scope>
    <source>
        <strain evidence="4">NC-4</strain>
    </source>
</reference>